<sequence length="325" mass="35835">MTSATFLRAQLEQLSSVINAAPDDSPSSQLLRASMERRREQVQREYEPLVSPVLRVVMRGKPVRGHQVFVDSLSKLIHELQESVSSIGQAMRGVATDRSAIPASIRQETAFRLVAVHPGSVELELLGPEDERVTTPTLFEETEDLRPEPLVGASVNVLLDLLVIAGRHQSLDDDLIEAVLPLGPRSFAHLKALANAVVDEEFDVDLGWRSPVMGERVERLDMARSRRLRDALGRTQLIRETTNIRGQLGGASLFRGAFELRTIEGDTVRGRVQQDLVPQLQAWFGRWVIATVETSVSTEAGTGRERPHYLLSGLASDPEGGSTQP</sequence>
<evidence type="ECO:0000313" key="2">
    <source>
        <dbReference type="EMBL" id="MDT0263196.1"/>
    </source>
</evidence>
<dbReference type="RefSeq" id="WP_311424343.1">
    <property type="nucleotide sequence ID" value="NZ_JAVREH010000030.1"/>
</dbReference>
<protein>
    <submittedName>
        <fullName evidence="2">Uncharacterized protein</fullName>
    </submittedName>
</protein>
<feature type="region of interest" description="Disordered" evidence="1">
    <location>
        <begin position="298"/>
        <end position="325"/>
    </location>
</feature>
<dbReference type="EMBL" id="JAVREH010000030">
    <property type="protein sequence ID" value="MDT0263196.1"/>
    <property type="molecule type" value="Genomic_DNA"/>
</dbReference>
<gene>
    <name evidence="2" type="ORF">RM423_17555</name>
</gene>
<keyword evidence="3" id="KW-1185">Reference proteome</keyword>
<dbReference type="Proteomes" id="UP001183176">
    <property type="component" value="Unassembled WGS sequence"/>
</dbReference>
<accession>A0ABU2JEM8</accession>
<organism evidence="2 3">
    <name type="scientific">Jatrophihabitans lederbergiae</name>
    <dbReference type="NCBI Taxonomy" id="3075547"/>
    <lineage>
        <taxon>Bacteria</taxon>
        <taxon>Bacillati</taxon>
        <taxon>Actinomycetota</taxon>
        <taxon>Actinomycetes</taxon>
        <taxon>Jatrophihabitantales</taxon>
        <taxon>Jatrophihabitantaceae</taxon>
        <taxon>Jatrophihabitans</taxon>
    </lineage>
</organism>
<evidence type="ECO:0000256" key="1">
    <source>
        <dbReference type="SAM" id="MobiDB-lite"/>
    </source>
</evidence>
<comment type="caution">
    <text evidence="2">The sequence shown here is derived from an EMBL/GenBank/DDBJ whole genome shotgun (WGS) entry which is preliminary data.</text>
</comment>
<evidence type="ECO:0000313" key="3">
    <source>
        <dbReference type="Proteomes" id="UP001183176"/>
    </source>
</evidence>
<proteinExistence type="predicted"/>
<reference evidence="3" key="1">
    <citation type="submission" date="2023-07" db="EMBL/GenBank/DDBJ databases">
        <title>30 novel species of actinomycetes from the DSMZ collection.</title>
        <authorList>
            <person name="Nouioui I."/>
        </authorList>
    </citation>
    <scope>NUCLEOTIDE SEQUENCE [LARGE SCALE GENOMIC DNA]</scope>
    <source>
        <strain evidence="3">DSM 44399</strain>
    </source>
</reference>
<name>A0ABU2JEM8_9ACTN</name>